<keyword evidence="3" id="KW-1185">Reference proteome</keyword>
<protein>
    <submittedName>
        <fullName evidence="2">Uncharacterized protein</fullName>
    </submittedName>
</protein>
<dbReference type="GeneID" id="5845692"/>
<keyword evidence="1" id="KW-0472">Membrane</keyword>
<dbReference type="EMBL" id="EU304328">
    <property type="protein sequence ID" value="ABY27786.2"/>
    <property type="molecule type" value="Genomic_DNA"/>
</dbReference>
<keyword evidence="1" id="KW-1133">Transmembrane helix</keyword>
<dbReference type="KEGG" id="vg:5845692"/>
<keyword evidence="1" id="KW-0812">Transmembrane</keyword>
<evidence type="ECO:0000256" key="1">
    <source>
        <dbReference type="SAM" id="Phobius"/>
    </source>
</evidence>
<dbReference type="Proteomes" id="UP000203890">
    <property type="component" value="Segment"/>
</dbReference>
<evidence type="ECO:0000313" key="2">
    <source>
        <dbReference type="EMBL" id="ABY27786.2"/>
    </source>
</evidence>
<dbReference type="RefSeq" id="YP_001648081.2">
    <property type="nucleotide sequence ID" value="NC_010191.2"/>
</dbReference>
<sequence length="483" mass="52799">MDATAIIIILMLCCCIMILVGGLGFFILKTPTEKGTPSIILDGVTVEADRASTTENYTYDELSKNIKLNIKWSNGSDFDDVTNVYFTRTHGTNTEKKETDANGRKSNTTGNKIQFVQKPGEDMRGKHSIKVTYKLKGQTQEKVMTTFEVNVSEDQLTLAADSVSPVSVSYSPTTVPFSTEVETQKTTATLNPNPTDFGKLFFVPSGDNNAIKIKRVSDGKFLTHSGTWGATGGVFYVQSSAGDKRRISTTADDDGKLLTSVGPSIKKYTDMNPEERQKSLFTITFATYVPDAVDCVYTESDEFTPCASIYWSLPASRRLNSGIPACGSGAGEQYKRINVVTEPKHGGAACPLRGETRACDIECEDCRGEFKPVVKGGHSNAWFKYNMKWATTRYDVTSPAGIGGAACPYRDGQKISKILKNASGVNYDYGTDCGKYVGQGGDSTKDDVFGTKLVSNHEDIQNFDATVKSYHKVQDKVWCAVHK</sequence>
<name>A9YVQ2_9PHYC</name>
<feature type="transmembrane region" description="Helical" evidence="1">
    <location>
        <begin position="6"/>
        <end position="28"/>
    </location>
</feature>
<organism evidence="2 3">
    <name type="scientific">Ostreococcus tauri virus OtV5</name>
    <dbReference type="NCBI Taxonomy" id="1785753"/>
    <lineage>
        <taxon>Viruses</taxon>
        <taxon>Varidnaviria</taxon>
        <taxon>Bamfordvirae</taxon>
        <taxon>Nucleocytoviricota</taxon>
        <taxon>Megaviricetes</taxon>
        <taxon>Algavirales</taxon>
        <taxon>Phycodnaviridae</taxon>
        <taxon>Prasinovirus</taxon>
        <taxon>Prasinovirus ostreotauri</taxon>
    </lineage>
</organism>
<gene>
    <name evidence="2" type="ORF">OtV5_005c</name>
</gene>
<reference evidence="2 3" key="1">
    <citation type="journal article" date="2008" name="PLoS ONE">
        <title>Life-cycle and genome of OtV5, a large DNA virus of the pelagic marine unicellular green alga Ostreococcus tauri.</title>
        <authorList>
            <person name="Derelle E."/>
            <person name="Ferraz C."/>
            <person name="Escande M.L."/>
            <person name="Eychenie S."/>
            <person name="Cooke R."/>
            <person name="Piganeau G."/>
            <person name="Desdevises Y."/>
            <person name="Bellec L."/>
            <person name="Moreau H."/>
            <person name="Grimsley N."/>
        </authorList>
    </citation>
    <scope>NUCLEOTIDE SEQUENCE [LARGE SCALE GENOMIC DNA]</scope>
    <source>
        <strain evidence="2 3">OtV5</strain>
    </source>
</reference>
<proteinExistence type="predicted"/>
<evidence type="ECO:0000313" key="3">
    <source>
        <dbReference type="Proteomes" id="UP000203890"/>
    </source>
</evidence>
<accession>A9YVQ2</accession>